<dbReference type="AlphaFoldDB" id="A0A6J6CBT3"/>
<proteinExistence type="predicted"/>
<name>A0A6J6CBT3_9ZZZZ</name>
<dbReference type="Pfam" id="PF11343">
    <property type="entry name" value="DUF3145"/>
    <property type="match status" value="1"/>
</dbReference>
<evidence type="ECO:0000313" key="1">
    <source>
        <dbReference type="EMBL" id="CAB4548634.1"/>
    </source>
</evidence>
<gene>
    <name evidence="1" type="ORF">UFOPK1537_00155</name>
</gene>
<accession>A0A6J6CBT3</accession>
<sequence length="177" mass="19196">MSKGLVFIHQAPIALLTHVEWTISGVSGNPTSINWLPLPAPWQGSRGFANWEGPAGSGAVLATSFMNLKQLTFEVIQQDSLDSSGYRWSFTPALGMFSSATDEAGNVLVNENQLRFIVESCGSNGLKLQAELRKVLGQAFDDELEGYRELFDGSEGNNSVVTSEAERVGYGQNVRPL</sequence>
<reference evidence="1" key="1">
    <citation type="submission" date="2020-05" db="EMBL/GenBank/DDBJ databases">
        <authorList>
            <person name="Chiriac C."/>
            <person name="Salcher M."/>
            <person name="Ghai R."/>
            <person name="Kavagutti S V."/>
        </authorList>
    </citation>
    <scope>NUCLEOTIDE SEQUENCE</scope>
</reference>
<protein>
    <submittedName>
        <fullName evidence="1">Unannotated protein</fullName>
    </submittedName>
</protein>
<dbReference type="EMBL" id="CAEZSX010000012">
    <property type="protein sequence ID" value="CAB4548634.1"/>
    <property type="molecule type" value="Genomic_DNA"/>
</dbReference>
<dbReference type="InterPro" id="IPR021491">
    <property type="entry name" value="DUF3145"/>
</dbReference>
<organism evidence="1">
    <name type="scientific">freshwater metagenome</name>
    <dbReference type="NCBI Taxonomy" id="449393"/>
    <lineage>
        <taxon>unclassified sequences</taxon>
        <taxon>metagenomes</taxon>
        <taxon>ecological metagenomes</taxon>
    </lineage>
</organism>